<reference evidence="8" key="1">
    <citation type="journal article" date="2019" name="Int. J. Syst. Evol. Microbiol.">
        <title>The Global Catalogue of Microorganisms (GCM) 10K type strain sequencing project: providing services to taxonomists for standard genome sequencing and annotation.</title>
        <authorList>
            <consortium name="The Broad Institute Genomics Platform"/>
            <consortium name="The Broad Institute Genome Sequencing Center for Infectious Disease"/>
            <person name="Wu L."/>
            <person name="Ma J."/>
        </authorList>
    </citation>
    <scope>NUCLEOTIDE SEQUENCE [LARGE SCALE GENOMIC DNA]</scope>
    <source>
        <strain evidence="8">TISTR 1827</strain>
    </source>
</reference>
<dbReference type="SUPFAM" id="SSF53850">
    <property type="entry name" value="Periplasmic binding protein-like II"/>
    <property type="match status" value="1"/>
</dbReference>
<evidence type="ECO:0000256" key="1">
    <source>
        <dbReference type="ARBA" id="ARBA00004196"/>
    </source>
</evidence>
<evidence type="ECO:0000256" key="6">
    <source>
        <dbReference type="SAM" id="SignalP"/>
    </source>
</evidence>
<feature type="coiled-coil region" evidence="5">
    <location>
        <begin position="433"/>
        <end position="467"/>
    </location>
</feature>
<proteinExistence type="inferred from homology"/>
<dbReference type="EMBL" id="JBHUMY010000001">
    <property type="protein sequence ID" value="MFD2659209.1"/>
    <property type="molecule type" value="Genomic_DNA"/>
</dbReference>
<comment type="similarity">
    <text evidence="2">Belongs to the bacterial solute-binding protein 1 family.</text>
</comment>
<comment type="caution">
    <text evidence="7">The sequence shown here is derived from an EMBL/GenBank/DDBJ whole genome shotgun (WGS) entry which is preliminary data.</text>
</comment>
<sequence>MIGKWQVRLAGVMLSLAVTAGCGLGGGDDGVLKELGKDEKATIKVMYYDERSFYDQYGMLFSALHPNITVEVVSTQSIRYEEGVDMEAEMDKFIEEQQPDILMLSAEKLKTMAEDGKLYDLEPVMAQDKFDTETLLPGLVDYLKEYGGGKLYGMAPTFYSQAVFYNKDLFDEYGVPYPTDRMSWTDLLQLAQRFPTDGSDEERVYGLKAGYNSDLYDLGSSIGQTLELKMFNPEKQQVTIDTAGWREVYDQALAAIQSNSLYFERMNESMPEARTYEDYLLEDPFISGRLAMTIDSLYMMGQIEEAAEYFKNEPDKVVQNWAMVTMPVNPQNPEYGTNISLSEIFAINSQSPNTRAAWEFIKYVTSDEYARVNALSGVTGQLSTRTTALKDDEGRNKAALYALKPSMSNFYEDFGDLPDNFFSRYYQLATEELKKAEDGEASVSEALASLQEKAQAALLEEQQKEASAMPDPNNGG</sequence>
<dbReference type="Proteomes" id="UP001597493">
    <property type="component" value="Unassembled WGS sequence"/>
</dbReference>
<dbReference type="Gene3D" id="3.40.190.10">
    <property type="entry name" value="Periplasmic binding protein-like II"/>
    <property type="match status" value="1"/>
</dbReference>
<evidence type="ECO:0000313" key="7">
    <source>
        <dbReference type="EMBL" id="MFD2659209.1"/>
    </source>
</evidence>
<evidence type="ECO:0000256" key="2">
    <source>
        <dbReference type="ARBA" id="ARBA00008520"/>
    </source>
</evidence>
<dbReference type="InterPro" id="IPR006059">
    <property type="entry name" value="SBP"/>
</dbReference>
<accession>A0ABW5QS66</accession>
<keyword evidence="3" id="KW-0813">Transport</keyword>
<keyword evidence="4 6" id="KW-0732">Signal</keyword>
<organism evidence="7 8">
    <name type="scientific">Paenibacillus thailandensis</name>
    <dbReference type="NCBI Taxonomy" id="393250"/>
    <lineage>
        <taxon>Bacteria</taxon>
        <taxon>Bacillati</taxon>
        <taxon>Bacillota</taxon>
        <taxon>Bacilli</taxon>
        <taxon>Bacillales</taxon>
        <taxon>Paenibacillaceae</taxon>
        <taxon>Paenibacillus</taxon>
    </lineage>
</organism>
<evidence type="ECO:0000256" key="4">
    <source>
        <dbReference type="ARBA" id="ARBA00022729"/>
    </source>
</evidence>
<protein>
    <submittedName>
        <fullName evidence="7">ABC transporter substrate-binding protein</fullName>
    </submittedName>
</protein>
<dbReference type="Pfam" id="PF01547">
    <property type="entry name" value="SBP_bac_1"/>
    <property type="match status" value="1"/>
</dbReference>
<evidence type="ECO:0000313" key="8">
    <source>
        <dbReference type="Proteomes" id="UP001597493"/>
    </source>
</evidence>
<dbReference type="PROSITE" id="PS51257">
    <property type="entry name" value="PROKAR_LIPOPROTEIN"/>
    <property type="match status" value="1"/>
</dbReference>
<comment type="subcellular location">
    <subcellularLocation>
        <location evidence="1">Cell envelope</location>
    </subcellularLocation>
</comment>
<dbReference type="PANTHER" id="PTHR43649:SF31">
    <property type="entry name" value="SN-GLYCEROL-3-PHOSPHATE-BINDING PERIPLASMIC PROTEIN UGPB"/>
    <property type="match status" value="1"/>
</dbReference>
<dbReference type="PANTHER" id="PTHR43649">
    <property type="entry name" value="ARABINOSE-BINDING PROTEIN-RELATED"/>
    <property type="match status" value="1"/>
</dbReference>
<dbReference type="InterPro" id="IPR050490">
    <property type="entry name" value="Bact_solute-bd_prot1"/>
</dbReference>
<gene>
    <name evidence="7" type="ORF">ACFSW5_02890</name>
</gene>
<evidence type="ECO:0000256" key="5">
    <source>
        <dbReference type="SAM" id="Coils"/>
    </source>
</evidence>
<feature type="signal peptide" evidence="6">
    <location>
        <begin position="1"/>
        <end position="20"/>
    </location>
</feature>
<keyword evidence="5" id="KW-0175">Coiled coil</keyword>
<evidence type="ECO:0000256" key="3">
    <source>
        <dbReference type="ARBA" id="ARBA00022448"/>
    </source>
</evidence>
<keyword evidence="8" id="KW-1185">Reference proteome</keyword>
<feature type="chain" id="PRO_5047384315" evidence="6">
    <location>
        <begin position="21"/>
        <end position="476"/>
    </location>
</feature>
<name>A0ABW5QS66_9BACL</name>
<dbReference type="RefSeq" id="WP_379269559.1">
    <property type="nucleotide sequence ID" value="NZ_JBHUGT010000031.1"/>
</dbReference>